<dbReference type="PANTHER" id="PTHR32385">
    <property type="entry name" value="MANNOSYL PHOSPHORYLINOSITOL CERAMIDE SYNTHASE"/>
    <property type="match status" value="1"/>
</dbReference>
<evidence type="ECO:0000256" key="1">
    <source>
        <dbReference type="ARBA" id="ARBA00022679"/>
    </source>
</evidence>
<name>A0ABX1W0A6_9SPHI</name>
<dbReference type="SUPFAM" id="SSF53448">
    <property type="entry name" value="Nucleotide-diphospho-sugar transferases"/>
    <property type="match status" value="1"/>
</dbReference>
<organism evidence="2 3">
    <name type="scientific">Mucilaginibacter humi</name>
    <dbReference type="NCBI Taxonomy" id="2732510"/>
    <lineage>
        <taxon>Bacteria</taxon>
        <taxon>Pseudomonadati</taxon>
        <taxon>Bacteroidota</taxon>
        <taxon>Sphingobacteriia</taxon>
        <taxon>Sphingobacteriales</taxon>
        <taxon>Sphingobacteriaceae</taxon>
        <taxon>Mucilaginibacter</taxon>
    </lineage>
</organism>
<keyword evidence="3" id="KW-1185">Reference proteome</keyword>
<reference evidence="2 3" key="1">
    <citation type="submission" date="2020-05" db="EMBL/GenBank/DDBJ databases">
        <authorList>
            <person name="Khan S.A."/>
            <person name="Jeon C.O."/>
            <person name="Chun B.H."/>
        </authorList>
    </citation>
    <scope>NUCLEOTIDE SEQUENCE [LARGE SCALE GENOMIC DNA]</scope>
    <source>
        <strain evidence="2 3">S1162</strain>
    </source>
</reference>
<dbReference type="PANTHER" id="PTHR32385:SF15">
    <property type="entry name" value="INOSITOL PHOSPHOCERAMIDE MANNOSYLTRANSFERASE 1"/>
    <property type="match status" value="1"/>
</dbReference>
<dbReference type="InterPro" id="IPR029044">
    <property type="entry name" value="Nucleotide-diphossugar_trans"/>
</dbReference>
<evidence type="ECO:0000313" key="2">
    <source>
        <dbReference type="EMBL" id="NNU33284.1"/>
    </source>
</evidence>
<dbReference type="InterPro" id="IPR051706">
    <property type="entry name" value="Glycosyltransferase_domain"/>
</dbReference>
<dbReference type="InterPro" id="IPR007577">
    <property type="entry name" value="GlycoTrfase_DXD_sugar-bd_CS"/>
</dbReference>
<keyword evidence="1" id="KW-0808">Transferase</keyword>
<sequence>MHQITGPKANSFIENCLTSWEILKKNDFEITRWTDQLIEQFIETHYKFALNAFKEARNHGEASDIARYLIVYHYGGYYVDWDLELINATKFLELHSKYNKGYLIIDPKTSTLSSEHFSARIGEPYLLNVASDIAISFDNYDRNFMNTPEYSGPGRMKRSFEKHKGSDQELINIKNIFEYDYWEIKKADFKTRSKIMIHYWLNSWIPDEVKQSSSK</sequence>
<protein>
    <recommendedName>
        <fullName evidence="4">Glycosyl transferase</fullName>
    </recommendedName>
</protein>
<accession>A0ABX1W0A6</accession>
<dbReference type="Pfam" id="PF04488">
    <property type="entry name" value="Gly_transf_sug"/>
    <property type="match status" value="1"/>
</dbReference>
<evidence type="ECO:0000313" key="3">
    <source>
        <dbReference type="Proteomes" id="UP000566071"/>
    </source>
</evidence>
<comment type="caution">
    <text evidence="2">The sequence shown here is derived from an EMBL/GenBank/DDBJ whole genome shotgun (WGS) entry which is preliminary data.</text>
</comment>
<dbReference type="Proteomes" id="UP000566071">
    <property type="component" value="Unassembled WGS sequence"/>
</dbReference>
<gene>
    <name evidence="2" type="ORF">HK413_02250</name>
</gene>
<dbReference type="EMBL" id="JABFCR010000006">
    <property type="protein sequence ID" value="NNU33284.1"/>
    <property type="molecule type" value="Genomic_DNA"/>
</dbReference>
<proteinExistence type="predicted"/>
<dbReference type="Gene3D" id="3.90.550.20">
    <property type="match status" value="1"/>
</dbReference>
<evidence type="ECO:0008006" key="4">
    <source>
        <dbReference type="Google" id="ProtNLM"/>
    </source>
</evidence>